<gene>
    <name evidence="2" type="ORF">RGQ13_18355</name>
</gene>
<dbReference type="RefSeq" id="WP_348391178.1">
    <property type="nucleotide sequence ID" value="NZ_CP134145.1"/>
</dbReference>
<name>A0ABY9TUP2_9GAMM</name>
<dbReference type="Proteomes" id="UP001258994">
    <property type="component" value="Chromosome"/>
</dbReference>
<evidence type="ECO:0000256" key="1">
    <source>
        <dbReference type="SAM" id="SignalP"/>
    </source>
</evidence>
<evidence type="ECO:0000313" key="2">
    <source>
        <dbReference type="EMBL" id="WNC72058.1"/>
    </source>
</evidence>
<organism evidence="2 3">
    <name type="scientific">Thalassotalea psychrophila</name>
    <dbReference type="NCBI Taxonomy" id="3065647"/>
    <lineage>
        <taxon>Bacteria</taxon>
        <taxon>Pseudomonadati</taxon>
        <taxon>Pseudomonadota</taxon>
        <taxon>Gammaproteobacteria</taxon>
        <taxon>Alteromonadales</taxon>
        <taxon>Colwelliaceae</taxon>
        <taxon>Thalassotalea</taxon>
    </lineage>
</organism>
<keyword evidence="3" id="KW-1185">Reference proteome</keyword>
<feature type="chain" id="PRO_5045898509" evidence="1">
    <location>
        <begin position="27"/>
        <end position="219"/>
    </location>
</feature>
<reference evidence="3" key="1">
    <citation type="submission" date="2023-09" db="EMBL/GenBank/DDBJ databases">
        <authorList>
            <person name="Li S."/>
            <person name="Li X."/>
            <person name="Zhang C."/>
            <person name="Zhao Z."/>
        </authorList>
    </citation>
    <scope>NUCLEOTIDE SEQUENCE [LARGE SCALE GENOMIC DNA]</scope>
    <source>
        <strain evidence="3">SQ149</strain>
    </source>
</reference>
<dbReference type="Pfam" id="PF09694">
    <property type="entry name" value="Gcw_chp"/>
    <property type="match status" value="1"/>
</dbReference>
<sequence length="219" mass="23192">MTKTLTTSLLLTALTMGSAVSTSVSAIEIEGVTGNAGVVSQYFFRGIAQTSTASASAGLDYENGNFSVGTWAADVQDGLEIDFYGAYGFELDGGLGLSAGFTSYQYTGDFDSAYNEVNLGVSYGFLSASYNVGVHEEDDALGIEESDYDFISVTAEYENFYATVATWGQDFEGDYVELGYGTEVSGFDIGVAVIVNSEELDLETGEGEESLVFSIGKSF</sequence>
<proteinExistence type="predicted"/>
<dbReference type="InterPro" id="IPR010239">
    <property type="entry name" value="CHP02001"/>
</dbReference>
<dbReference type="NCBIfam" id="TIGR02001">
    <property type="entry name" value="gcw_chp"/>
    <property type="match status" value="1"/>
</dbReference>
<accession>A0ABY9TUP2</accession>
<feature type="signal peptide" evidence="1">
    <location>
        <begin position="1"/>
        <end position="26"/>
    </location>
</feature>
<keyword evidence="1" id="KW-0732">Signal</keyword>
<dbReference type="EMBL" id="CP134145">
    <property type="protein sequence ID" value="WNC72058.1"/>
    <property type="molecule type" value="Genomic_DNA"/>
</dbReference>
<evidence type="ECO:0000313" key="3">
    <source>
        <dbReference type="Proteomes" id="UP001258994"/>
    </source>
</evidence>
<protein>
    <submittedName>
        <fullName evidence="2">TorF family putative porin</fullName>
    </submittedName>
</protein>